<reference evidence="10" key="1">
    <citation type="submission" date="2022-06" db="EMBL/GenBank/DDBJ databases">
        <title>Alkalimarinus sp. nov., isolated from gut of a Alitta virens.</title>
        <authorList>
            <person name="Yang A.I."/>
            <person name="Shin N.-R."/>
        </authorList>
    </citation>
    <scope>NUCLEOTIDE SEQUENCE</scope>
    <source>
        <strain evidence="10">A2M4</strain>
    </source>
</reference>
<dbReference type="SUPFAM" id="SSF158791">
    <property type="entry name" value="MgtE N-terminal domain-like"/>
    <property type="match status" value="1"/>
</dbReference>
<evidence type="ECO:0000256" key="6">
    <source>
        <dbReference type="ARBA" id="ARBA00022989"/>
    </source>
</evidence>
<name>A0ABY6MZY5_9ALTE</name>
<keyword evidence="11" id="KW-1185">Reference proteome</keyword>
<evidence type="ECO:0000259" key="9">
    <source>
        <dbReference type="SMART" id="SM00924"/>
    </source>
</evidence>
<organism evidence="10 11">
    <name type="scientific">Alkalimarinus alittae</name>
    <dbReference type="NCBI Taxonomy" id="2961619"/>
    <lineage>
        <taxon>Bacteria</taxon>
        <taxon>Pseudomonadati</taxon>
        <taxon>Pseudomonadota</taxon>
        <taxon>Gammaproteobacteria</taxon>
        <taxon>Alteromonadales</taxon>
        <taxon>Alteromonadaceae</taxon>
        <taxon>Alkalimarinus</taxon>
    </lineage>
</organism>
<feature type="transmembrane region" description="Helical" evidence="8">
    <location>
        <begin position="362"/>
        <end position="380"/>
    </location>
</feature>
<feature type="transmembrane region" description="Helical" evidence="8">
    <location>
        <begin position="287"/>
        <end position="305"/>
    </location>
</feature>
<protein>
    <submittedName>
        <fullName evidence="10">Magnesium transporter</fullName>
    </submittedName>
</protein>
<evidence type="ECO:0000256" key="1">
    <source>
        <dbReference type="ARBA" id="ARBA00004141"/>
    </source>
</evidence>
<dbReference type="PANTHER" id="PTHR41394">
    <property type="entry name" value="MAGNESIUM TRANSPORTER MGTE"/>
    <property type="match status" value="1"/>
</dbReference>
<comment type="subcellular location">
    <subcellularLocation>
        <location evidence="1">Membrane</location>
        <topology evidence="1">Multi-pass membrane protein</topology>
    </subcellularLocation>
</comment>
<accession>A0ABY6MZY5</accession>
<feature type="domain" description="Magnesium transporter MgtE intracellular" evidence="9">
    <location>
        <begin position="34"/>
        <end position="137"/>
    </location>
</feature>
<dbReference type="SUPFAM" id="SSF161093">
    <property type="entry name" value="MgtE membrane domain-like"/>
    <property type="match status" value="1"/>
</dbReference>
<dbReference type="InterPro" id="IPR036739">
    <property type="entry name" value="SLC41_membr_dom_sf"/>
</dbReference>
<dbReference type="Pfam" id="PF01769">
    <property type="entry name" value="MgtE"/>
    <property type="match status" value="1"/>
</dbReference>
<evidence type="ECO:0000256" key="8">
    <source>
        <dbReference type="SAM" id="Phobius"/>
    </source>
</evidence>
<proteinExistence type="inferred from homology"/>
<evidence type="ECO:0000256" key="5">
    <source>
        <dbReference type="ARBA" id="ARBA00022842"/>
    </source>
</evidence>
<evidence type="ECO:0000256" key="4">
    <source>
        <dbReference type="ARBA" id="ARBA00022692"/>
    </source>
</evidence>
<keyword evidence="7 8" id="KW-0472">Membrane</keyword>
<evidence type="ECO:0000313" key="10">
    <source>
        <dbReference type="EMBL" id="UZE95403.1"/>
    </source>
</evidence>
<dbReference type="Proteomes" id="UP001163739">
    <property type="component" value="Chromosome"/>
</dbReference>
<dbReference type="Gene3D" id="3.10.580.10">
    <property type="entry name" value="CBS-domain"/>
    <property type="match status" value="1"/>
</dbReference>
<sequence length="451" mass="48373">MKTEPSALSDQETAVQNGLNMSAAGALTQAFLRNYPRDAARELETMVVEEAADILVSAPLFVQQRIYSQITPPFGAQLLLLMNDETALGLLRSMDAGPCAALLSRFDVVDRDRYLALLGSDEAHELRELMDYPANTAGYMMDTRVLCVNQSITVADVMGQLSQYPAVMRRYIYTLDNSMRLTGKIELEHLVCAEPSQPLADLSTPVLHFVAALDPKEDVADKLQKNVIDILPVVDIHHRLLGVIRGANAIETLKENIAADLQTMVGASRDEQALSSSFFAVRKRQPWLQINLLTGFLAASVVGLFEGTIAQFTALAILMPVAAGQSGNTGAQALAVTMRGLTLREITTRDWLTVTLKEARAGFINGLAIALTCGAGVFVWSQSAGLAIVIALAMVISMTIAGMAGALVPICLKKLGQDPAQSSSIILTTVTDIAGFMSFLGIAAALSSYLV</sequence>
<evidence type="ECO:0000256" key="2">
    <source>
        <dbReference type="ARBA" id="ARBA00009749"/>
    </source>
</evidence>
<keyword evidence="6 8" id="KW-1133">Transmembrane helix</keyword>
<dbReference type="SMART" id="SM00924">
    <property type="entry name" value="MgtE_N"/>
    <property type="match status" value="1"/>
</dbReference>
<keyword evidence="3" id="KW-0813">Transport</keyword>
<dbReference type="Gene3D" id="1.10.357.20">
    <property type="entry name" value="SLC41 divalent cation transporters, integral membrane domain"/>
    <property type="match status" value="1"/>
</dbReference>
<evidence type="ECO:0000256" key="3">
    <source>
        <dbReference type="ARBA" id="ARBA00022448"/>
    </source>
</evidence>
<comment type="similarity">
    <text evidence="2">Belongs to the SLC41A transporter family.</text>
</comment>
<evidence type="ECO:0000313" key="11">
    <source>
        <dbReference type="Proteomes" id="UP001163739"/>
    </source>
</evidence>
<dbReference type="SUPFAM" id="SSF54631">
    <property type="entry name" value="CBS-domain pair"/>
    <property type="match status" value="1"/>
</dbReference>
<evidence type="ECO:0000256" key="7">
    <source>
        <dbReference type="ARBA" id="ARBA00023136"/>
    </source>
</evidence>
<dbReference type="EMBL" id="CP100390">
    <property type="protein sequence ID" value="UZE95403.1"/>
    <property type="molecule type" value="Genomic_DNA"/>
</dbReference>
<dbReference type="Pfam" id="PF03448">
    <property type="entry name" value="MgtE_N"/>
    <property type="match status" value="1"/>
</dbReference>
<dbReference type="PANTHER" id="PTHR41394:SF5">
    <property type="entry name" value="SLC41A_MGTE INTEGRAL MEMBRANE DOMAIN-CONTAINING PROTEIN"/>
    <property type="match status" value="1"/>
</dbReference>
<dbReference type="InterPro" id="IPR046342">
    <property type="entry name" value="CBS_dom_sf"/>
</dbReference>
<feature type="transmembrane region" description="Helical" evidence="8">
    <location>
        <begin position="386"/>
        <end position="412"/>
    </location>
</feature>
<dbReference type="InterPro" id="IPR006667">
    <property type="entry name" value="SLC41_membr_dom"/>
</dbReference>
<gene>
    <name evidence="10" type="ORF">NKI27_15210</name>
</gene>
<dbReference type="InterPro" id="IPR006668">
    <property type="entry name" value="Mg_transptr_MgtE_intracell_dom"/>
</dbReference>
<keyword evidence="4 8" id="KW-0812">Transmembrane</keyword>
<feature type="transmembrane region" description="Helical" evidence="8">
    <location>
        <begin position="424"/>
        <end position="450"/>
    </location>
</feature>
<keyword evidence="5" id="KW-0460">Magnesium</keyword>
<dbReference type="RefSeq" id="WP_265046892.1">
    <property type="nucleotide sequence ID" value="NZ_CP100390.1"/>
</dbReference>